<name>A0A1W5DEZ9_9LECA</name>
<sequence length="281" mass="30342">MAYNLQSSALRYRVKKSAKAVPVAALAVPNRSNEVTTRTIISVALPDDGEATRMFCTSWLGELKAGRALIDTGSIVNIMSEQMLSKLPDQQVHTDGPSTSDNEEDNTMDLPNQTGAYGLKLKILHINPAELLPLPSLFDNAGPTIMLMSGAGSDIHSDDNNAPDLNDASDSINDTPNLINLSDFIDLSSIIDMSDFTNFTEPTAAPLLATDEYMTGTPNHAEEGMDKQMSGMNENKSIASSITVGGDQDMIDGQPSHWWMDPSPRALCLRGSIPPAWFTNI</sequence>
<evidence type="ECO:0000313" key="3">
    <source>
        <dbReference type="Proteomes" id="UP000192927"/>
    </source>
</evidence>
<evidence type="ECO:0000313" key="2">
    <source>
        <dbReference type="EMBL" id="SLM41522.1"/>
    </source>
</evidence>
<feature type="compositionally biased region" description="Polar residues" evidence="1">
    <location>
        <begin position="91"/>
        <end position="100"/>
    </location>
</feature>
<evidence type="ECO:0000256" key="1">
    <source>
        <dbReference type="SAM" id="MobiDB-lite"/>
    </source>
</evidence>
<reference evidence="3" key="1">
    <citation type="submission" date="2017-03" db="EMBL/GenBank/DDBJ databases">
        <authorList>
            <person name="Sharma R."/>
            <person name="Thines M."/>
        </authorList>
    </citation>
    <scope>NUCLEOTIDE SEQUENCE [LARGE SCALE GENOMIC DNA]</scope>
</reference>
<dbReference type="AlphaFoldDB" id="A0A1W5DEZ9"/>
<feature type="region of interest" description="Disordered" evidence="1">
    <location>
        <begin position="87"/>
        <end position="111"/>
    </location>
</feature>
<organism evidence="2 3">
    <name type="scientific">Lasallia pustulata</name>
    <dbReference type="NCBI Taxonomy" id="136370"/>
    <lineage>
        <taxon>Eukaryota</taxon>
        <taxon>Fungi</taxon>
        <taxon>Dikarya</taxon>
        <taxon>Ascomycota</taxon>
        <taxon>Pezizomycotina</taxon>
        <taxon>Lecanoromycetes</taxon>
        <taxon>OSLEUM clade</taxon>
        <taxon>Umbilicariomycetidae</taxon>
        <taxon>Umbilicariales</taxon>
        <taxon>Umbilicariaceae</taxon>
        <taxon>Lasallia</taxon>
    </lineage>
</organism>
<keyword evidence="3" id="KW-1185">Reference proteome</keyword>
<protein>
    <submittedName>
        <fullName evidence="2">Uncharacterized protein</fullName>
    </submittedName>
</protein>
<dbReference type="EMBL" id="FWEW01003883">
    <property type="protein sequence ID" value="SLM41522.1"/>
    <property type="molecule type" value="Genomic_DNA"/>
</dbReference>
<proteinExistence type="predicted"/>
<accession>A0A1W5DEZ9</accession>
<dbReference type="Proteomes" id="UP000192927">
    <property type="component" value="Unassembled WGS sequence"/>
</dbReference>